<proteinExistence type="predicted"/>
<dbReference type="InterPro" id="IPR029052">
    <property type="entry name" value="Metallo-depent_PP-like"/>
</dbReference>
<dbReference type="Gene3D" id="3.60.21.10">
    <property type="match status" value="1"/>
</dbReference>
<protein>
    <submittedName>
        <fullName evidence="1">Metallophosphoesterase</fullName>
    </submittedName>
</protein>
<comment type="caution">
    <text evidence="1">The sequence shown here is derived from an EMBL/GenBank/DDBJ whole genome shotgun (WGS) entry which is preliminary data.</text>
</comment>
<evidence type="ECO:0000313" key="1">
    <source>
        <dbReference type="EMBL" id="KIZ41640.1"/>
    </source>
</evidence>
<evidence type="ECO:0000313" key="2">
    <source>
        <dbReference type="Proteomes" id="UP000032515"/>
    </source>
</evidence>
<dbReference type="PATRIC" id="fig|1076.23.peg.3069"/>
<dbReference type="Proteomes" id="UP000032515">
    <property type="component" value="Unassembled WGS sequence"/>
</dbReference>
<gene>
    <name evidence="1" type="ORF">OO17_14615</name>
</gene>
<reference evidence="1 2" key="1">
    <citation type="submission" date="2014-11" db="EMBL/GenBank/DDBJ databases">
        <title>Genomics and ecophysiology of heterotrophic nitrogen fixing bacteria isolated from estuarine surface water.</title>
        <authorList>
            <person name="Bentzon-Tilia M."/>
            <person name="Severin I."/>
            <person name="Hansen L.H."/>
            <person name="Riemann L."/>
        </authorList>
    </citation>
    <scope>NUCLEOTIDE SEQUENCE [LARGE SCALE GENOMIC DNA]</scope>
    <source>
        <strain evidence="1 2">BAL398</strain>
    </source>
</reference>
<dbReference type="EMBL" id="JXXE01000289">
    <property type="protein sequence ID" value="KIZ41640.1"/>
    <property type="molecule type" value="Genomic_DNA"/>
</dbReference>
<organism evidence="1 2">
    <name type="scientific">Rhodopseudomonas palustris</name>
    <dbReference type="NCBI Taxonomy" id="1076"/>
    <lineage>
        <taxon>Bacteria</taxon>
        <taxon>Pseudomonadati</taxon>
        <taxon>Pseudomonadota</taxon>
        <taxon>Alphaproteobacteria</taxon>
        <taxon>Hyphomicrobiales</taxon>
        <taxon>Nitrobacteraceae</taxon>
        <taxon>Rhodopseudomonas</taxon>
    </lineage>
</organism>
<feature type="non-terminal residue" evidence="1">
    <location>
        <position position="1"/>
    </location>
</feature>
<dbReference type="SUPFAM" id="SSF56300">
    <property type="entry name" value="Metallo-dependent phosphatases"/>
    <property type="match status" value="1"/>
</dbReference>
<name>A0A0D7EM51_RHOPL</name>
<sequence length="79" mass="8871">FVPTADIPVHLLPGRQWLAVLGSVGQPRDGNPAAAYALYDTDKREITFCRQPYDVDEAARRIRRNGLPLWLADRLLVGK</sequence>
<accession>A0A0D7EM51</accession>
<dbReference type="AlphaFoldDB" id="A0A0D7EM51"/>